<organism evidence="3 4">
    <name type="scientific">Sorangium atrum</name>
    <dbReference type="NCBI Taxonomy" id="2995308"/>
    <lineage>
        <taxon>Bacteria</taxon>
        <taxon>Pseudomonadati</taxon>
        <taxon>Myxococcota</taxon>
        <taxon>Polyangia</taxon>
        <taxon>Polyangiales</taxon>
        <taxon>Polyangiaceae</taxon>
        <taxon>Sorangium</taxon>
    </lineage>
</organism>
<feature type="compositionally biased region" description="Gly residues" evidence="1">
    <location>
        <begin position="30"/>
        <end position="72"/>
    </location>
</feature>
<proteinExistence type="predicted"/>
<evidence type="ECO:0000256" key="2">
    <source>
        <dbReference type="SAM" id="SignalP"/>
    </source>
</evidence>
<dbReference type="EMBL" id="JAQNDK010000002">
    <property type="protein sequence ID" value="MDC0679802.1"/>
    <property type="molecule type" value="Genomic_DNA"/>
</dbReference>
<evidence type="ECO:0000256" key="1">
    <source>
        <dbReference type="SAM" id="MobiDB-lite"/>
    </source>
</evidence>
<protein>
    <recommendedName>
        <fullName evidence="5">Secreted protein</fullName>
    </recommendedName>
</protein>
<keyword evidence="4" id="KW-1185">Reference proteome</keyword>
<comment type="caution">
    <text evidence="3">The sequence shown here is derived from an EMBL/GenBank/DDBJ whole genome shotgun (WGS) entry which is preliminary data.</text>
</comment>
<feature type="chain" id="PRO_5045997139" description="Secreted protein" evidence="2">
    <location>
        <begin position="21"/>
        <end position="202"/>
    </location>
</feature>
<dbReference type="PROSITE" id="PS51257">
    <property type="entry name" value="PROKAR_LIPOPROTEIN"/>
    <property type="match status" value="1"/>
</dbReference>
<dbReference type="RefSeq" id="WP_272096804.1">
    <property type="nucleotide sequence ID" value="NZ_JAQNDK010000002.1"/>
</dbReference>
<feature type="region of interest" description="Disordered" evidence="1">
    <location>
        <begin position="21"/>
        <end position="86"/>
    </location>
</feature>
<feature type="region of interest" description="Disordered" evidence="1">
    <location>
        <begin position="177"/>
        <end position="202"/>
    </location>
</feature>
<evidence type="ECO:0008006" key="5">
    <source>
        <dbReference type="Google" id="ProtNLM"/>
    </source>
</evidence>
<dbReference type="Proteomes" id="UP001217485">
    <property type="component" value="Unassembled WGS sequence"/>
</dbReference>
<evidence type="ECO:0000313" key="4">
    <source>
        <dbReference type="Proteomes" id="UP001217485"/>
    </source>
</evidence>
<accession>A0ABT5C062</accession>
<reference evidence="3 4" key="1">
    <citation type="submission" date="2023-01" db="EMBL/GenBank/DDBJ databases">
        <title>Minimal conservation of predation-associated metabolite biosynthetic gene clusters underscores biosynthetic potential of Myxococcota including descriptions for ten novel species: Archangium lansinium sp. nov., Myxococcus landrumus sp. nov., Nannocystis bai.</title>
        <authorList>
            <person name="Ahearne A."/>
            <person name="Stevens C."/>
            <person name="Dowd S."/>
        </authorList>
    </citation>
    <scope>NUCLEOTIDE SEQUENCE [LARGE SCALE GENOMIC DNA]</scope>
    <source>
        <strain evidence="3 4">WIWO2</strain>
    </source>
</reference>
<gene>
    <name evidence="3" type="ORF">POL72_18825</name>
</gene>
<feature type="signal peptide" evidence="2">
    <location>
        <begin position="1"/>
        <end position="20"/>
    </location>
</feature>
<keyword evidence="2" id="KW-0732">Signal</keyword>
<name>A0ABT5C062_9BACT</name>
<evidence type="ECO:0000313" key="3">
    <source>
        <dbReference type="EMBL" id="MDC0679802.1"/>
    </source>
</evidence>
<sequence length="202" mass="19627">MTRMKLLGMLMVGLALVACGDDGEESNPSGTGGTGGASGTGSTSGTGGTGSTSGTGGTGSTSGTGGTDGNGGDLDDKQLGDLTDEESQAVCDEIAASAGGISKEDACEFAGLVAAALGGADCATAKEECMNDPEEPSEEGTCPTDQFAGCTATVAEYKACTDAQIEFVKSLTCESTLDPSAEPPPACQAVSEKCPELGGGEP</sequence>